<reference evidence="2" key="1">
    <citation type="journal article" date="2022" name="Cell">
        <title>Repeat-based holocentromeres influence genome architecture and karyotype evolution.</title>
        <authorList>
            <person name="Hofstatter P.G."/>
            <person name="Thangavel G."/>
            <person name="Lux T."/>
            <person name="Neumann P."/>
            <person name="Vondrak T."/>
            <person name="Novak P."/>
            <person name="Zhang M."/>
            <person name="Costa L."/>
            <person name="Castellani M."/>
            <person name="Scott A."/>
            <person name="Toegelov H."/>
            <person name="Fuchs J."/>
            <person name="Mata-Sucre Y."/>
            <person name="Dias Y."/>
            <person name="Vanzela A.L.L."/>
            <person name="Huettel B."/>
            <person name="Almeida C.C.S."/>
            <person name="Simkova H."/>
            <person name="Souza G."/>
            <person name="Pedrosa-Harand A."/>
            <person name="Macas J."/>
            <person name="Mayer K.F.X."/>
            <person name="Houben A."/>
            <person name="Marques A."/>
        </authorList>
    </citation>
    <scope>NUCLEOTIDE SEQUENCE</scope>
    <source>
        <strain evidence="2">RhyBre1mFocal</strain>
    </source>
</reference>
<keyword evidence="1" id="KW-1133">Transmembrane helix</keyword>
<dbReference type="OrthoDB" id="1932652at2759"/>
<keyword evidence="1" id="KW-0472">Membrane</keyword>
<sequence length="110" mass="12157">MEVLSNPFSSVSQVPLLRIPKSHQATGFLLPPGKQRLVPRLRIGMHATCRAQTLNMALSLVADSSPRDISVLLPVSALLIFVYWIANFVVPKFIMEDLQKDETPDNKGSS</sequence>
<proteinExistence type="predicted"/>
<gene>
    <name evidence="2" type="ORF">LUZ63_016108</name>
</gene>
<evidence type="ECO:0000313" key="2">
    <source>
        <dbReference type="EMBL" id="KAJ1691953.1"/>
    </source>
</evidence>
<organism evidence="2 3">
    <name type="scientific">Rhynchospora breviuscula</name>
    <dbReference type="NCBI Taxonomy" id="2022672"/>
    <lineage>
        <taxon>Eukaryota</taxon>
        <taxon>Viridiplantae</taxon>
        <taxon>Streptophyta</taxon>
        <taxon>Embryophyta</taxon>
        <taxon>Tracheophyta</taxon>
        <taxon>Spermatophyta</taxon>
        <taxon>Magnoliopsida</taxon>
        <taxon>Liliopsida</taxon>
        <taxon>Poales</taxon>
        <taxon>Cyperaceae</taxon>
        <taxon>Cyperoideae</taxon>
        <taxon>Rhynchosporeae</taxon>
        <taxon>Rhynchospora</taxon>
    </lineage>
</organism>
<feature type="transmembrane region" description="Helical" evidence="1">
    <location>
        <begin position="69"/>
        <end position="90"/>
    </location>
</feature>
<evidence type="ECO:0000313" key="3">
    <source>
        <dbReference type="Proteomes" id="UP001151287"/>
    </source>
</evidence>
<dbReference type="AlphaFoldDB" id="A0A9Q0CDL8"/>
<keyword evidence="3" id="KW-1185">Reference proteome</keyword>
<dbReference type="EMBL" id="JAMQYH010000004">
    <property type="protein sequence ID" value="KAJ1691953.1"/>
    <property type="molecule type" value="Genomic_DNA"/>
</dbReference>
<keyword evidence="1" id="KW-0812">Transmembrane</keyword>
<dbReference type="PANTHER" id="PTHR37196">
    <property type="entry name" value="TRANSMEMBRANE PROTEIN"/>
    <property type="match status" value="1"/>
</dbReference>
<comment type="caution">
    <text evidence="2">The sequence shown here is derived from an EMBL/GenBank/DDBJ whole genome shotgun (WGS) entry which is preliminary data.</text>
</comment>
<dbReference type="Proteomes" id="UP001151287">
    <property type="component" value="Unassembled WGS sequence"/>
</dbReference>
<name>A0A9Q0CDL8_9POAL</name>
<accession>A0A9Q0CDL8</accession>
<evidence type="ECO:0000256" key="1">
    <source>
        <dbReference type="SAM" id="Phobius"/>
    </source>
</evidence>
<dbReference type="PANTHER" id="PTHR37196:SF2">
    <property type="entry name" value="TRANSMEMBRANE PROTEIN"/>
    <property type="match status" value="1"/>
</dbReference>
<protein>
    <submittedName>
        <fullName evidence="2">Uncharacterized protein</fullName>
    </submittedName>
</protein>